<dbReference type="InterPro" id="IPR027417">
    <property type="entry name" value="P-loop_NTPase"/>
</dbReference>
<comment type="caution">
    <text evidence="3">The sequence shown here is derived from an EMBL/GenBank/DDBJ whole genome shotgun (WGS) entry which is preliminary data.</text>
</comment>
<dbReference type="InterPro" id="IPR007111">
    <property type="entry name" value="NACHT_NTPase"/>
</dbReference>
<dbReference type="PANTHER" id="PTHR10039:SF10">
    <property type="entry name" value="NACHT DOMAIN-CONTAINING PROTEIN"/>
    <property type="match status" value="1"/>
</dbReference>
<protein>
    <recommendedName>
        <fullName evidence="2">NACHT domain-containing protein</fullName>
    </recommendedName>
</protein>
<dbReference type="EMBL" id="JAUEPO010000002">
    <property type="protein sequence ID" value="KAK3332634.1"/>
    <property type="molecule type" value="Genomic_DNA"/>
</dbReference>
<evidence type="ECO:0000256" key="1">
    <source>
        <dbReference type="ARBA" id="ARBA00022737"/>
    </source>
</evidence>
<evidence type="ECO:0000259" key="2">
    <source>
        <dbReference type="PROSITE" id="PS50837"/>
    </source>
</evidence>
<gene>
    <name evidence="3" type="ORF">B0T19DRAFT_439454</name>
</gene>
<name>A0AAE0IWN7_9PEZI</name>
<evidence type="ECO:0000313" key="4">
    <source>
        <dbReference type="Proteomes" id="UP001286456"/>
    </source>
</evidence>
<dbReference type="PANTHER" id="PTHR10039">
    <property type="entry name" value="AMELOGENIN"/>
    <property type="match status" value="1"/>
</dbReference>
<dbReference type="Gene3D" id="3.40.50.300">
    <property type="entry name" value="P-loop containing nucleotide triphosphate hydrolases"/>
    <property type="match status" value="1"/>
</dbReference>
<sequence length="1032" mass="115798">MTPCGGWFGSRLLEEWTIREAWGTVGYIAPTNGTPETSVIDWLVRYQFASGRCRASQQHVGFALGYMYTRLNRFRRNLSRSRGSSKHSDAASNASPALVRVYQKLLEFYNAAYEILSRKGVKLVIKLVLENGHLPGIVSDFLRHADFLRKLVQKATWEIVEDIKTMLYDCEIARWLGNGKMSRQSQHHAYLQEIRADKACEFLLADAKFIDWYHANEATDYSRRQLVILGEMGSGKSVAMALLIDELRRRNEQQLPQPKICYHYCQNDASGQAIYVFSVLILSLLEQLPGLKRTFFEWYKRTMTMGTEPAASFKALEGWLQNTLATLDRPLIFAIDGLDECDRQSRVHLLTSLGTLSKKAPRLKILLSSRPEEEILEQLTGVSSTIAMGSDAARDYLIVEKTVGTRLFYLAADVKALVIEALSRSAQGSAIWTRMTVELIEIRGIKALSPMRDFLDKVPQPRQLAELYANVYSRYTADDPENQQLAATALEILAVARRPLSILELGWAVALGAAYPGTAPTVDALSKLVDHQRVMSLIQPFVAHVDFGDVTNRQVRLVHQSVKEFIFGPWSLNRPSASGSPSLGGISAPSASIQQRTERLEAGLLAICIRYLLLHEINNVGLFSAEHLALEELPQDSDLFNDDNGNQVPANNDYDPCCSWEAWEQDAIHYNPTERGFGELFIYASCHWVEHFGAVSAEPLLASLSDIELLCGAGSTRLHNWIAQNCRPGCAIKPRFEFDGTLYDPLSITCLYGSETMLRRMLEDSQLDEMNAAFLPSPAMGAADQILRWGELPRLKLLWDSKAGHQIRNMDFFRFALGQWSGSPSDKHRPGWDMVFGLLEDVYDKLAEERWGSTLLRMAAGTGCIPVVRRLMDAAQHRPQLRAELLDMSQSVEKGPIGAAVLGNHADIVEYLLSQQGIEAHLQRHNACGENLLHLASRLCNPAMFRLLVPRLKDNVYQRDKQGDTVLMRIIMSSSASSKDRRESARILLSEIGAADGRHFMSLDLDDRQEALRIVTRLSNLNTCRLLDNAGH</sequence>
<dbReference type="PROSITE" id="PS50837">
    <property type="entry name" value="NACHT"/>
    <property type="match status" value="1"/>
</dbReference>
<reference evidence="3" key="2">
    <citation type="submission" date="2023-06" db="EMBL/GenBank/DDBJ databases">
        <authorList>
            <consortium name="Lawrence Berkeley National Laboratory"/>
            <person name="Haridas S."/>
            <person name="Hensen N."/>
            <person name="Bonometti L."/>
            <person name="Westerberg I."/>
            <person name="Brannstrom I.O."/>
            <person name="Guillou S."/>
            <person name="Cros-Aarteil S."/>
            <person name="Calhoun S."/>
            <person name="Kuo A."/>
            <person name="Mondo S."/>
            <person name="Pangilinan J."/>
            <person name="Riley R."/>
            <person name="Labutti K."/>
            <person name="Andreopoulos B."/>
            <person name="Lipzen A."/>
            <person name="Chen C."/>
            <person name="Yanf M."/>
            <person name="Daum C."/>
            <person name="Ng V."/>
            <person name="Clum A."/>
            <person name="Steindorff A."/>
            <person name="Ohm R."/>
            <person name="Martin F."/>
            <person name="Silar P."/>
            <person name="Natvig D."/>
            <person name="Lalanne C."/>
            <person name="Gautier V."/>
            <person name="Ament-Velasquez S.L."/>
            <person name="Kruys A."/>
            <person name="Hutchinson M.I."/>
            <person name="Powell A.J."/>
            <person name="Barry K."/>
            <person name="Miller A.N."/>
            <person name="Grigoriev I.V."/>
            <person name="Debuchy R."/>
            <person name="Gladieux P."/>
            <person name="Thoren M.H."/>
            <person name="Johannesson H."/>
        </authorList>
    </citation>
    <scope>NUCLEOTIDE SEQUENCE</scope>
    <source>
        <strain evidence="3">SMH4131-1</strain>
    </source>
</reference>
<dbReference type="SUPFAM" id="SSF48403">
    <property type="entry name" value="Ankyrin repeat"/>
    <property type="match status" value="1"/>
</dbReference>
<accession>A0AAE0IWN7</accession>
<dbReference type="Pfam" id="PF12796">
    <property type="entry name" value="Ank_2"/>
    <property type="match status" value="1"/>
</dbReference>
<dbReference type="Gene3D" id="1.25.40.20">
    <property type="entry name" value="Ankyrin repeat-containing domain"/>
    <property type="match status" value="1"/>
</dbReference>
<reference evidence="3" key="1">
    <citation type="journal article" date="2023" name="Mol. Phylogenet. Evol.">
        <title>Genome-scale phylogeny and comparative genomics of the fungal order Sordariales.</title>
        <authorList>
            <person name="Hensen N."/>
            <person name="Bonometti L."/>
            <person name="Westerberg I."/>
            <person name="Brannstrom I.O."/>
            <person name="Guillou S."/>
            <person name="Cros-Aarteil S."/>
            <person name="Calhoun S."/>
            <person name="Haridas S."/>
            <person name="Kuo A."/>
            <person name="Mondo S."/>
            <person name="Pangilinan J."/>
            <person name="Riley R."/>
            <person name="LaButti K."/>
            <person name="Andreopoulos B."/>
            <person name="Lipzen A."/>
            <person name="Chen C."/>
            <person name="Yan M."/>
            <person name="Daum C."/>
            <person name="Ng V."/>
            <person name="Clum A."/>
            <person name="Steindorff A."/>
            <person name="Ohm R.A."/>
            <person name="Martin F."/>
            <person name="Silar P."/>
            <person name="Natvig D.O."/>
            <person name="Lalanne C."/>
            <person name="Gautier V."/>
            <person name="Ament-Velasquez S.L."/>
            <person name="Kruys A."/>
            <person name="Hutchinson M.I."/>
            <person name="Powell A.J."/>
            <person name="Barry K."/>
            <person name="Miller A.N."/>
            <person name="Grigoriev I.V."/>
            <person name="Debuchy R."/>
            <person name="Gladieux P."/>
            <person name="Hiltunen Thoren M."/>
            <person name="Johannesson H."/>
        </authorList>
    </citation>
    <scope>NUCLEOTIDE SEQUENCE</scope>
    <source>
        <strain evidence="3">SMH4131-1</strain>
    </source>
</reference>
<dbReference type="InterPro" id="IPR036770">
    <property type="entry name" value="Ankyrin_rpt-contain_sf"/>
</dbReference>
<keyword evidence="1" id="KW-0677">Repeat</keyword>
<organism evidence="3 4">
    <name type="scientific">Cercophora scortea</name>
    <dbReference type="NCBI Taxonomy" id="314031"/>
    <lineage>
        <taxon>Eukaryota</taxon>
        <taxon>Fungi</taxon>
        <taxon>Dikarya</taxon>
        <taxon>Ascomycota</taxon>
        <taxon>Pezizomycotina</taxon>
        <taxon>Sordariomycetes</taxon>
        <taxon>Sordariomycetidae</taxon>
        <taxon>Sordariales</taxon>
        <taxon>Lasiosphaeriaceae</taxon>
        <taxon>Cercophora</taxon>
    </lineage>
</organism>
<dbReference type="Proteomes" id="UP001286456">
    <property type="component" value="Unassembled WGS sequence"/>
</dbReference>
<keyword evidence="4" id="KW-1185">Reference proteome</keyword>
<feature type="domain" description="NACHT" evidence="2">
    <location>
        <begin position="224"/>
        <end position="371"/>
    </location>
</feature>
<dbReference type="AlphaFoldDB" id="A0AAE0IWN7"/>
<dbReference type="InterPro" id="IPR056884">
    <property type="entry name" value="NPHP3-like_N"/>
</dbReference>
<evidence type="ECO:0000313" key="3">
    <source>
        <dbReference type="EMBL" id="KAK3332634.1"/>
    </source>
</evidence>
<dbReference type="InterPro" id="IPR002110">
    <property type="entry name" value="Ankyrin_rpt"/>
</dbReference>
<dbReference type="Pfam" id="PF24883">
    <property type="entry name" value="NPHP3_N"/>
    <property type="match status" value="1"/>
</dbReference>
<proteinExistence type="predicted"/>